<evidence type="ECO:0000256" key="6">
    <source>
        <dbReference type="SAM" id="SignalP"/>
    </source>
</evidence>
<dbReference type="GO" id="GO:0005783">
    <property type="term" value="C:endoplasmic reticulum"/>
    <property type="evidence" value="ECO:0007669"/>
    <property type="project" value="TreeGrafter"/>
</dbReference>
<evidence type="ECO:0000256" key="1">
    <source>
        <dbReference type="ARBA" id="ARBA00008655"/>
    </source>
</evidence>
<dbReference type="InterPro" id="IPR004552">
    <property type="entry name" value="AGP_acyltrans"/>
</dbReference>
<comment type="similarity">
    <text evidence="1 4">Belongs to the 1-acyl-sn-glycerol-3-phosphate acyltransferase family.</text>
</comment>
<dbReference type="CDD" id="cd07989">
    <property type="entry name" value="LPLAT_AGPAT-like"/>
    <property type="match status" value="1"/>
</dbReference>
<dbReference type="STRING" id="329046.A0A1Y2BSH0"/>
<proteinExistence type="inferred from homology"/>
<dbReference type="EC" id="2.3.1.51" evidence="4"/>
<keyword evidence="6" id="KW-0732">Signal</keyword>
<evidence type="ECO:0000256" key="2">
    <source>
        <dbReference type="ARBA" id="ARBA00022679"/>
    </source>
</evidence>
<comment type="domain">
    <text evidence="4">The HXXXXD motif is essential for acyltransferase activity and may constitute the binding site for the phosphate moiety of the glycerol-3-phosphate.</text>
</comment>
<evidence type="ECO:0000313" key="9">
    <source>
        <dbReference type="Proteomes" id="UP000193642"/>
    </source>
</evidence>
<dbReference type="PANTHER" id="PTHR10434">
    <property type="entry name" value="1-ACYL-SN-GLYCEROL-3-PHOSPHATE ACYLTRANSFERASE"/>
    <property type="match status" value="1"/>
</dbReference>
<protein>
    <recommendedName>
        <fullName evidence="4">1-acyl-sn-glycerol-3-phosphate acyltransferase</fullName>
        <ecNumber evidence="4">2.3.1.51</ecNumber>
    </recommendedName>
</protein>
<comment type="catalytic activity">
    <reaction evidence="4">
        <text>a 1-acyl-sn-glycero-3-phosphate + an acyl-CoA = a 1,2-diacyl-sn-glycero-3-phosphate + CoA</text>
        <dbReference type="Rhea" id="RHEA:19709"/>
        <dbReference type="ChEBI" id="CHEBI:57287"/>
        <dbReference type="ChEBI" id="CHEBI:57970"/>
        <dbReference type="ChEBI" id="CHEBI:58342"/>
        <dbReference type="ChEBI" id="CHEBI:58608"/>
        <dbReference type="EC" id="2.3.1.51"/>
    </reaction>
</comment>
<gene>
    <name evidence="8" type="ORF">BCR33DRAFT_721410</name>
</gene>
<evidence type="ECO:0000256" key="4">
    <source>
        <dbReference type="RuleBase" id="RU361267"/>
    </source>
</evidence>
<keyword evidence="9" id="KW-1185">Reference proteome</keyword>
<evidence type="ECO:0000256" key="3">
    <source>
        <dbReference type="ARBA" id="ARBA00023315"/>
    </source>
</evidence>
<keyword evidence="4" id="KW-1208">Phospholipid metabolism</keyword>
<dbReference type="SMART" id="SM00563">
    <property type="entry name" value="PlsC"/>
    <property type="match status" value="1"/>
</dbReference>
<keyword evidence="5" id="KW-0472">Membrane</keyword>
<evidence type="ECO:0000259" key="7">
    <source>
        <dbReference type="SMART" id="SM00563"/>
    </source>
</evidence>
<keyword evidence="4" id="KW-0594">Phospholipid biosynthesis</keyword>
<feature type="signal peptide" evidence="6">
    <location>
        <begin position="1"/>
        <end position="18"/>
    </location>
</feature>
<accession>A0A1Y2BSH0</accession>
<sequence length="286" mass="32071">MNTILLFILLILFGFLFATTPQTRFVVRMAVLILLIPVATTYAMIACIVMPLIGMDRDGNPQLAWAYKHLCNWFLPIRVELVGNTEFDERRPAVFICNHQSEMDFVAMSNAFPKKAVILAKESIKYIPFMGWYMSLAGNVFINRSNRGSAIETMSKVAKTLKEKKVGVFMFPEGTRSRQTTNEMLPLKKGAFVLAIQGQIPIQPMVVSSYHSLYNIKNLLFEGGVIRIKVLPPIETKGLTMDDMDQLIASTSKLMSDTLVEISEPAPTWAKPLKIKDSGSSKKKAE</sequence>
<evidence type="ECO:0000256" key="5">
    <source>
        <dbReference type="SAM" id="Phobius"/>
    </source>
</evidence>
<feature type="chain" id="PRO_5012688807" description="1-acyl-sn-glycerol-3-phosphate acyltransferase" evidence="6">
    <location>
        <begin position="19"/>
        <end position="286"/>
    </location>
</feature>
<keyword evidence="4" id="KW-0443">Lipid metabolism</keyword>
<dbReference type="GO" id="GO:0006654">
    <property type="term" value="P:phosphatidic acid biosynthetic process"/>
    <property type="evidence" value="ECO:0007669"/>
    <property type="project" value="TreeGrafter"/>
</dbReference>
<dbReference type="SUPFAM" id="SSF69593">
    <property type="entry name" value="Glycerol-3-phosphate (1)-acyltransferase"/>
    <property type="match status" value="1"/>
</dbReference>
<dbReference type="AlphaFoldDB" id="A0A1Y2BSH0"/>
<keyword evidence="3 4" id="KW-0012">Acyltransferase</keyword>
<evidence type="ECO:0000313" key="8">
    <source>
        <dbReference type="EMBL" id="ORY37696.1"/>
    </source>
</evidence>
<keyword evidence="2 4" id="KW-0808">Transferase</keyword>
<dbReference type="NCBIfam" id="TIGR00530">
    <property type="entry name" value="AGP_acyltrn"/>
    <property type="match status" value="1"/>
</dbReference>
<feature type="domain" description="Phospholipid/glycerol acyltransferase" evidence="7">
    <location>
        <begin position="93"/>
        <end position="210"/>
    </location>
</feature>
<reference evidence="8 9" key="1">
    <citation type="submission" date="2016-07" db="EMBL/GenBank/DDBJ databases">
        <title>Pervasive Adenine N6-methylation of Active Genes in Fungi.</title>
        <authorList>
            <consortium name="DOE Joint Genome Institute"/>
            <person name="Mondo S.J."/>
            <person name="Dannebaum R.O."/>
            <person name="Kuo R.C."/>
            <person name="Labutti K."/>
            <person name="Haridas S."/>
            <person name="Kuo A."/>
            <person name="Salamov A."/>
            <person name="Ahrendt S.R."/>
            <person name="Lipzen A."/>
            <person name="Sullivan W."/>
            <person name="Andreopoulos W.B."/>
            <person name="Clum A."/>
            <person name="Lindquist E."/>
            <person name="Daum C."/>
            <person name="Ramamoorthy G.K."/>
            <person name="Gryganskyi A."/>
            <person name="Culley D."/>
            <person name="Magnuson J.K."/>
            <person name="James T.Y."/>
            <person name="O'Malley M.A."/>
            <person name="Stajich J.E."/>
            <person name="Spatafora J.W."/>
            <person name="Visel A."/>
            <person name="Grigoriev I.V."/>
        </authorList>
    </citation>
    <scope>NUCLEOTIDE SEQUENCE [LARGE SCALE GENOMIC DNA]</scope>
    <source>
        <strain evidence="8 9">JEL800</strain>
    </source>
</reference>
<dbReference type="EMBL" id="MCGO01000049">
    <property type="protein sequence ID" value="ORY37696.1"/>
    <property type="molecule type" value="Genomic_DNA"/>
</dbReference>
<dbReference type="OrthoDB" id="202234at2759"/>
<dbReference type="Pfam" id="PF01553">
    <property type="entry name" value="Acyltransferase"/>
    <property type="match status" value="1"/>
</dbReference>
<dbReference type="GO" id="GO:0003841">
    <property type="term" value="F:1-acylglycerol-3-phosphate O-acyltransferase activity"/>
    <property type="evidence" value="ECO:0007669"/>
    <property type="project" value="UniProtKB-UniRule"/>
</dbReference>
<dbReference type="InterPro" id="IPR002123">
    <property type="entry name" value="Plipid/glycerol_acylTrfase"/>
</dbReference>
<keyword evidence="4" id="KW-0444">Lipid biosynthesis</keyword>
<keyword evidence="5" id="KW-0812">Transmembrane</keyword>
<name>A0A1Y2BSH0_9FUNG</name>
<dbReference type="PANTHER" id="PTHR10434:SF11">
    <property type="entry name" value="1-ACYL-SN-GLYCEROL-3-PHOSPHATE ACYLTRANSFERASE"/>
    <property type="match status" value="1"/>
</dbReference>
<dbReference type="GO" id="GO:0016020">
    <property type="term" value="C:membrane"/>
    <property type="evidence" value="ECO:0007669"/>
    <property type="project" value="InterPro"/>
</dbReference>
<organism evidence="8 9">
    <name type="scientific">Rhizoclosmatium globosum</name>
    <dbReference type="NCBI Taxonomy" id="329046"/>
    <lineage>
        <taxon>Eukaryota</taxon>
        <taxon>Fungi</taxon>
        <taxon>Fungi incertae sedis</taxon>
        <taxon>Chytridiomycota</taxon>
        <taxon>Chytridiomycota incertae sedis</taxon>
        <taxon>Chytridiomycetes</taxon>
        <taxon>Chytridiales</taxon>
        <taxon>Chytriomycetaceae</taxon>
        <taxon>Rhizoclosmatium</taxon>
    </lineage>
</organism>
<dbReference type="Proteomes" id="UP000193642">
    <property type="component" value="Unassembled WGS sequence"/>
</dbReference>
<comment type="caution">
    <text evidence="8">The sequence shown here is derived from an EMBL/GenBank/DDBJ whole genome shotgun (WGS) entry which is preliminary data.</text>
</comment>
<keyword evidence="5" id="KW-1133">Transmembrane helix</keyword>
<feature type="transmembrane region" description="Helical" evidence="5">
    <location>
        <begin position="28"/>
        <end position="53"/>
    </location>
</feature>